<organism evidence="13 14">
    <name type="scientific">Paenibacillus contaminans</name>
    <dbReference type="NCBI Taxonomy" id="450362"/>
    <lineage>
        <taxon>Bacteria</taxon>
        <taxon>Bacillati</taxon>
        <taxon>Bacillota</taxon>
        <taxon>Bacilli</taxon>
        <taxon>Bacillales</taxon>
        <taxon>Paenibacillaceae</taxon>
        <taxon>Paenibacillus</taxon>
    </lineage>
</organism>
<dbReference type="GO" id="GO:0005829">
    <property type="term" value="C:cytosol"/>
    <property type="evidence" value="ECO:0007669"/>
    <property type="project" value="TreeGrafter"/>
</dbReference>
<dbReference type="NCBIfam" id="NF003810">
    <property type="entry name" value="PRK05399.1"/>
    <property type="match status" value="1"/>
</dbReference>
<dbReference type="InterPro" id="IPR007695">
    <property type="entry name" value="DNA_mismatch_repair_MutS-lik_N"/>
</dbReference>
<dbReference type="InterPro" id="IPR027417">
    <property type="entry name" value="P-loop_NTPase"/>
</dbReference>
<keyword evidence="5 9" id="KW-0067">ATP-binding</keyword>
<dbReference type="NCBIfam" id="TIGR01070">
    <property type="entry name" value="mutS1"/>
    <property type="match status" value="1"/>
</dbReference>
<sequence>MTKYTPMIEQYLSIKAGVQDAFLFFRLGDFYEMFFDDAILASRELEITLTGREGGAEERIPMCGIPYHAAENYIARLIEKGYKVAICEQVEDPSEAKGVVRREVVRIVTPGTLMDGKLLSDRLNNYIAGVVRYGERFGFTVCDLSTGELYVTELPGAYESLVDELATYTPSELIASPELLEQLQSGIHAAVRPAVLTGWGKQEEQLLEAQFSADAVRALPEPARAAIALLLSYLGETQKRALTHITNVHWYETTQYMTMDPFTRRNLELVETVRERSKKGSLLWLLDETVTAIGGRMLRRWIEKPLMNRERIEERLDAVDCLYNQLIVRDELRGLLKEVYDLERLVARISYGSANARDLHALKLSLAVVPAVRELCLSASSETLRRLGAQIDGCTDVRSWIEEAIVEDGPVSVRDGGMIKDGYDAHLDQLKEADRNGKQWIAELERRERERTGVKSLKIGYNKVFGYYIEVTRSNLGSLPEGLYERKQTLANAERFITPELKEKEALILEAQEKMVDIEYALFVQLRERIAGEIGRLQRLAERIAAADAFQSMATVSAANRFVRPQLSGGYGLQVEGGRHPVVEAVSKDGKFVANDTRLDKQDGSMLLITGPNMAGKSTYMRQVAMIGIMAQIGCFVPADQAVVPLIDRIFTRIGAADDLIGGQSTFMVEMMDIQVMTAKATERSLVIIDELGRGTSTGEGMAIAQAVIEFLHDRIGCKTLVSTHFHELAHLEESLPQLRNYCMAVKESGQQVTFLRKLIRGAASTSYGIYCARIAGLPELIIDRAYDLLSGMETESGNISAAGNVGRDKATVSSLQGSSEAALPNAERDKAAVTGLQGSSEAALPNAERDKAAVTGLQGSSEAALPNAERDKAAVSSRQGGSETALQHAGGLPERIDEYAAVRTAAPSSFEIKETAATLSETASQQTAAGYVQLSLFQEEKKAEAPKRKTDEKAELIAEQIRTADLINMTPLAAMNLLYELKQRLQEK</sequence>
<gene>
    <name evidence="9" type="primary">mutS</name>
    <name evidence="13" type="ORF">DQG23_24435</name>
</gene>
<dbReference type="InterPro" id="IPR036678">
    <property type="entry name" value="MutS_con_dom_sf"/>
</dbReference>
<dbReference type="InterPro" id="IPR005748">
    <property type="entry name" value="DNA_mismatch_repair_MutS"/>
</dbReference>
<keyword evidence="4 9" id="KW-0227">DNA damage</keyword>
<evidence type="ECO:0000259" key="12">
    <source>
        <dbReference type="PROSITE" id="PS00486"/>
    </source>
</evidence>
<dbReference type="InterPro" id="IPR045076">
    <property type="entry name" value="MutS"/>
</dbReference>
<dbReference type="Gene3D" id="3.30.420.110">
    <property type="entry name" value="MutS, connector domain"/>
    <property type="match status" value="1"/>
</dbReference>
<keyword evidence="6 9" id="KW-0238">DNA-binding</keyword>
<dbReference type="Gene3D" id="1.10.1420.10">
    <property type="match status" value="2"/>
</dbReference>
<dbReference type="Proteomes" id="UP000250369">
    <property type="component" value="Unassembled WGS sequence"/>
</dbReference>
<dbReference type="GO" id="GO:0005524">
    <property type="term" value="F:ATP binding"/>
    <property type="evidence" value="ECO:0007669"/>
    <property type="project" value="UniProtKB-UniRule"/>
</dbReference>
<feature type="compositionally biased region" description="Polar residues" evidence="11">
    <location>
        <begin position="877"/>
        <end position="886"/>
    </location>
</feature>
<dbReference type="RefSeq" id="WP_113033535.1">
    <property type="nucleotide sequence ID" value="NZ_QMFB01000015.1"/>
</dbReference>
<evidence type="ECO:0000256" key="1">
    <source>
        <dbReference type="ARBA" id="ARBA00006271"/>
    </source>
</evidence>
<keyword evidence="7 9" id="KW-0234">DNA repair</keyword>
<evidence type="ECO:0000256" key="10">
    <source>
        <dbReference type="RuleBase" id="RU003756"/>
    </source>
</evidence>
<dbReference type="GO" id="GO:0006298">
    <property type="term" value="P:mismatch repair"/>
    <property type="evidence" value="ECO:0007669"/>
    <property type="project" value="UniProtKB-UniRule"/>
</dbReference>
<evidence type="ECO:0000256" key="7">
    <source>
        <dbReference type="ARBA" id="ARBA00023204"/>
    </source>
</evidence>
<dbReference type="HAMAP" id="MF_00096">
    <property type="entry name" value="MutS"/>
    <property type="match status" value="1"/>
</dbReference>
<evidence type="ECO:0000256" key="11">
    <source>
        <dbReference type="SAM" id="MobiDB-lite"/>
    </source>
</evidence>
<dbReference type="Pfam" id="PF00488">
    <property type="entry name" value="MutS_V"/>
    <property type="match status" value="1"/>
</dbReference>
<evidence type="ECO:0000313" key="13">
    <source>
        <dbReference type="EMBL" id="RAV18879.1"/>
    </source>
</evidence>
<evidence type="ECO:0000256" key="5">
    <source>
        <dbReference type="ARBA" id="ARBA00022840"/>
    </source>
</evidence>
<keyword evidence="3 9" id="KW-0547">Nucleotide-binding</keyword>
<dbReference type="Gene3D" id="3.40.1170.10">
    <property type="entry name" value="DNA repair protein MutS, domain I"/>
    <property type="match status" value="1"/>
</dbReference>
<reference evidence="13 14" key="1">
    <citation type="journal article" date="2009" name="Int. J. Syst. Evol. Microbiol.">
        <title>Paenibacillus contaminans sp. nov., isolated from a contaminated laboratory plate.</title>
        <authorList>
            <person name="Chou J.H."/>
            <person name="Lee J.H."/>
            <person name="Lin M.C."/>
            <person name="Chang P.S."/>
            <person name="Arun A.B."/>
            <person name="Young C.C."/>
            <person name="Chen W.M."/>
        </authorList>
    </citation>
    <scope>NUCLEOTIDE SEQUENCE [LARGE SCALE GENOMIC DNA]</scope>
    <source>
        <strain evidence="13 14">CKOBP-6</strain>
    </source>
</reference>
<dbReference type="GO" id="GO:0003684">
    <property type="term" value="F:damaged DNA binding"/>
    <property type="evidence" value="ECO:0007669"/>
    <property type="project" value="UniProtKB-UniRule"/>
</dbReference>
<dbReference type="SUPFAM" id="SSF53150">
    <property type="entry name" value="DNA repair protein MutS, domain II"/>
    <property type="match status" value="1"/>
</dbReference>
<name>A0A329MG43_9BACL</name>
<dbReference type="GO" id="GO:0140664">
    <property type="term" value="F:ATP-dependent DNA damage sensor activity"/>
    <property type="evidence" value="ECO:0007669"/>
    <property type="project" value="InterPro"/>
</dbReference>
<dbReference type="EMBL" id="QMFB01000015">
    <property type="protein sequence ID" value="RAV18879.1"/>
    <property type="molecule type" value="Genomic_DNA"/>
</dbReference>
<dbReference type="OrthoDB" id="9802448at2"/>
<dbReference type="Gene3D" id="3.40.50.300">
    <property type="entry name" value="P-loop containing nucleotide triphosphate hydrolases"/>
    <property type="match status" value="1"/>
</dbReference>
<evidence type="ECO:0000256" key="9">
    <source>
        <dbReference type="HAMAP-Rule" id="MF_00096"/>
    </source>
</evidence>
<dbReference type="FunFam" id="3.40.50.300:FF:000870">
    <property type="entry name" value="MutS protein homolog 4"/>
    <property type="match status" value="1"/>
</dbReference>
<comment type="caution">
    <text evidence="13">The sequence shown here is derived from an EMBL/GenBank/DDBJ whole genome shotgun (WGS) entry which is preliminary data.</text>
</comment>
<dbReference type="PROSITE" id="PS00486">
    <property type="entry name" value="DNA_MISMATCH_REPAIR_2"/>
    <property type="match status" value="1"/>
</dbReference>
<dbReference type="AlphaFoldDB" id="A0A329MG43"/>
<evidence type="ECO:0000256" key="4">
    <source>
        <dbReference type="ARBA" id="ARBA00022763"/>
    </source>
</evidence>
<proteinExistence type="inferred from homology"/>
<evidence type="ECO:0000256" key="6">
    <source>
        <dbReference type="ARBA" id="ARBA00023125"/>
    </source>
</evidence>
<accession>A0A329MG43</accession>
<feature type="domain" description="DNA mismatch repair proteins mutS family" evidence="12">
    <location>
        <begin position="685"/>
        <end position="701"/>
    </location>
</feature>
<dbReference type="GO" id="GO:0030983">
    <property type="term" value="F:mismatched DNA binding"/>
    <property type="evidence" value="ECO:0007669"/>
    <property type="project" value="InterPro"/>
</dbReference>
<dbReference type="Pfam" id="PF05190">
    <property type="entry name" value="MutS_IV"/>
    <property type="match status" value="1"/>
</dbReference>
<dbReference type="FunFam" id="1.10.1420.10:FF:000007">
    <property type="entry name" value="DNA mismatch repair protein MutS"/>
    <property type="match status" value="1"/>
</dbReference>
<dbReference type="InterPro" id="IPR000432">
    <property type="entry name" value="DNA_mismatch_repair_MutS_C"/>
</dbReference>
<evidence type="ECO:0000313" key="14">
    <source>
        <dbReference type="Proteomes" id="UP000250369"/>
    </source>
</evidence>
<feature type="region of interest" description="Disordered" evidence="11">
    <location>
        <begin position="812"/>
        <end position="890"/>
    </location>
</feature>
<dbReference type="InterPro" id="IPR017261">
    <property type="entry name" value="DNA_mismatch_repair_MutS/MSH"/>
</dbReference>
<evidence type="ECO:0000256" key="8">
    <source>
        <dbReference type="ARBA" id="ARBA00024647"/>
    </source>
</evidence>
<dbReference type="InterPro" id="IPR036187">
    <property type="entry name" value="DNA_mismatch_repair_MutS_sf"/>
</dbReference>
<dbReference type="Pfam" id="PF05188">
    <property type="entry name" value="MutS_II"/>
    <property type="match status" value="1"/>
</dbReference>
<dbReference type="InterPro" id="IPR016151">
    <property type="entry name" value="DNA_mismatch_repair_MutS_N"/>
</dbReference>
<evidence type="ECO:0000256" key="3">
    <source>
        <dbReference type="ARBA" id="ARBA00022741"/>
    </source>
</evidence>
<keyword evidence="14" id="KW-1185">Reference proteome</keyword>
<dbReference type="InterPro" id="IPR007861">
    <property type="entry name" value="DNA_mismatch_repair_MutS_clamp"/>
</dbReference>
<dbReference type="PIRSF" id="PIRSF037677">
    <property type="entry name" value="DNA_mis_repair_Msh6"/>
    <property type="match status" value="1"/>
</dbReference>
<dbReference type="FunFam" id="3.40.1170.10:FF:000001">
    <property type="entry name" value="DNA mismatch repair protein MutS"/>
    <property type="match status" value="1"/>
</dbReference>
<feature type="binding site" evidence="9">
    <location>
        <begin position="611"/>
        <end position="618"/>
    </location>
    <ligand>
        <name>ATP</name>
        <dbReference type="ChEBI" id="CHEBI:30616"/>
    </ligand>
</feature>
<dbReference type="SMART" id="SM00534">
    <property type="entry name" value="MUTSac"/>
    <property type="match status" value="1"/>
</dbReference>
<comment type="similarity">
    <text evidence="1 9 10">Belongs to the DNA mismatch repair MutS family.</text>
</comment>
<dbReference type="SUPFAM" id="SSF48334">
    <property type="entry name" value="DNA repair protein MutS, domain III"/>
    <property type="match status" value="1"/>
</dbReference>
<dbReference type="PANTHER" id="PTHR11361:SF34">
    <property type="entry name" value="DNA MISMATCH REPAIR PROTEIN MSH1, MITOCHONDRIAL"/>
    <property type="match status" value="1"/>
</dbReference>
<dbReference type="InterPro" id="IPR007860">
    <property type="entry name" value="DNA_mmatch_repair_MutS_con_dom"/>
</dbReference>
<dbReference type="Pfam" id="PF01624">
    <property type="entry name" value="MutS_I"/>
    <property type="match status" value="1"/>
</dbReference>
<dbReference type="PANTHER" id="PTHR11361">
    <property type="entry name" value="DNA MISMATCH REPAIR PROTEIN MUTS FAMILY MEMBER"/>
    <property type="match status" value="1"/>
</dbReference>
<dbReference type="InterPro" id="IPR007696">
    <property type="entry name" value="DNA_mismatch_repair_MutS_core"/>
</dbReference>
<comment type="function">
    <text evidence="8 9">This protein is involved in the repair of mismatches in DNA. It is possible that it carries out the mismatch recognition step. This protein has a weak ATPase activity.</text>
</comment>
<dbReference type="SUPFAM" id="SSF55271">
    <property type="entry name" value="DNA repair protein MutS, domain I"/>
    <property type="match status" value="1"/>
</dbReference>
<dbReference type="SMART" id="SM00533">
    <property type="entry name" value="MUTSd"/>
    <property type="match status" value="1"/>
</dbReference>
<dbReference type="Pfam" id="PF05192">
    <property type="entry name" value="MutS_III"/>
    <property type="match status" value="1"/>
</dbReference>
<protein>
    <recommendedName>
        <fullName evidence="2 9">DNA mismatch repair protein MutS</fullName>
    </recommendedName>
</protein>
<evidence type="ECO:0000256" key="2">
    <source>
        <dbReference type="ARBA" id="ARBA00021982"/>
    </source>
</evidence>
<dbReference type="SUPFAM" id="SSF52540">
    <property type="entry name" value="P-loop containing nucleoside triphosphate hydrolases"/>
    <property type="match status" value="1"/>
</dbReference>